<name>A0ABU0DYU3_9FIRM</name>
<dbReference type="InterPro" id="IPR011006">
    <property type="entry name" value="CheY-like_superfamily"/>
</dbReference>
<dbReference type="EMBL" id="JAUSUR010000001">
    <property type="protein sequence ID" value="MDQ0359663.1"/>
    <property type="molecule type" value="Genomic_DNA"/>
</dbReference>
<dbReference type="Gene3D" id="1.10.10.10">
    <property type="entry name" value="Winged helix-like DNA-binding domain superfamily/Winged helix DNA-binding domain"/>
    <property type="match status" value="1"/>
</dbReference>
<evidence type="ECO:0000259" key="6">
    <source>
        <dbReference type="PROSITE" id="PS50110"/>
    </source>
</evidence>
<evidence type="ECO:0000256" key="1">
    <source>
        <dbReference type="ARBA" id="ARBA00023015"/>
    </source>
</evidence>
<reference evidence="8 9" key="1">
    <citation type="submission" date="2023-07" db="EMBL/GenBank/DDBJ databases">
        <title>Genomic Encyclopedia of Type Strains, Phase IV (KMG-IV): sequencing the most valuable type-strain genomes for metagenomic binning, comparative biology and taxonomic classification.</title>
        <authorList>
            <person name="Goeker M."/>
        </authorList>
    </citation>
    <scope>NUCLEOTIDE SEQUENCE [LARGE SCALE GENOMIC DNA]</scope>
    <source>
        <strain evidence="8 9">DSM 16784</strain>
    </source>
</reference>
<dbReference type="Gene3D" id="6.10.250.690">
    <property type="match status" value="1"/>
</dbReference>
<dbReference type="InterPro" id="IPR039420">
    <property type="entry name" value="WalR-like"/>
</dbReference>
<sequence>MEILVIEDDKSIRNLITTTLELNNYKYHIAENANEGISQFLTHNISLILLDLGLPDLDGVEVVKRIRSFSEVPIIIISARGNDSDKVEVLDEGADDYLVKPFSINELLARIRVALRRQTSNRKLESSEFRNGDLVIHYDAKIVEVNNKEVHLTPIEYKLICLLAKNKDKVISYNYILKNIWETTFEDDIKSLRVFMASLRKKIETNDSVNKGMIQTYVGIGYRMLHIDSHLDE</sequence>
<comment type="caution">
    <text evidence="8">The sequence shown here is derived from an EMBL/GenBank/DDBJ whole genome shotgun (WGS) entry which is preliminary data.</text>
</comment>
<dbReference type="SMART" id="SM00448">
    <property type="entry name" value="REC"/>
    <property type="match status" value="1"/>
</dbReference>
<evidence type="ECO:0000313" key="8">
    <source>
        <dbReference type="EMBL" id="MDQ0359663.1"/>
    </source>
</evidence>
<dbReference type="PANTHER" id="PTHR48111">
    <property type="entry name" value="REGULATOR OF RPOS"/>
    <property type="match status" value="1"/>
</dbReference>
<evidence type="ECO:0000256" key="3">
    <source>
        <dbReference type="ARBA" id="ARBA00023163"/>
    </source>
</evidence>
<protein>
    <submittedName>
        <fullName evidence="8">Two-component system KDP operon response regulator KdpE</fullName>
    </submittedName>
</protein>
<dbReference type="CDD" id="cd00383">
    <property type="entry name" value="trans_reg_C"/>
    <property type="match status" value="1"/>
</dbReference>
<keyword evidence="3" id="KW-0804">Transcription</keyword>
<evidence type="ECO:0000256" key="2">
    <source>
        <dbReference type="ARBA" id="ARBA00023125"/>
    </source>
</evidence>
<dbReference type="Pfam" id="PF00072">
    <property type="entry name" value="Response_reg"/>
    <property type="match status" value="1"/>
</dbReference>
<dbReference type="PROSITE" id="PS51755">
    <property type="entry name" value="OMPR_PHOB"/>
    <property type="match status" value="1"/>
</dbReference>
<keyword evidence="1" id="KW-0805">Transcription regulation</keyword>
<feature type="domain" description="Response regulatory" evidence="6">
    <location>
        <begin position="2"/>
        <end position="115"/>
    </location>
</feature>
<accession>A0ABU0DYU3</accession>
<feature type="DNA-binding region" description="OmpR/PhoB-type" evidence="5">
    <location>
        <begin position="126"/>
        <end position="226"/>
    </location>
</feature>
<proteinExistence type="predicted"/>
<dbReference type="SUPFAM" id="SSF52172">
    <property type="entry name" value="CheY-like"/>
    <property type="match status" value="1"/>
</dbReference>
<feature type="modified residue" description="4-aspartylphosphate" evidence="4">
    <location>
        <position position="51"/>
    </location>
</feature>
<keyword evidence="2 5" id="KW-0238">DNA-binding</keyword>
<evidence type="ECO:0000256" key="5">
    <source>
        <dbReference type="PROSITE-ProRule" id="PRU01091"/>
    </source>
</evidence>
<dbReference type="Gene3D" id="3.40.50.2300">
    <property type="match status" value="1"/>
</dbReference>
<dbReference type="Pfam" id="PF00486">
    <property type="entry name" value="Trans_reg_C"/>
    <property type="match status" value="1"/>
</dbReference>
<evidence type="ECO:0000313" key="9">
    <source>
        <dbReference type="Proteomes" id="UP001230220"/>
    </source>
</evidence>
<feature type="domain" description="OmpR/PhoB-type" evidence="7">
    <location>
        <begin position="126"/>
        <end position="226"/>
    </location>
</feature>
<dbReference type="PANTHER" id="PTHR48111:SF50">
    <property type="entry name" value="KDP OPERON TRANSCRIPTIONAL REGULATORY PROTEIN KDPE"/>
    <property type="match status" value="1"/>
</dbReference>
<dbReference type="Proteomes" id="UP001230220">
    <property type="component" value="Unassembled WGS sequence"/>
</dbReference>
<evidence type="ECO:0000259" key="7">
    <source>
        <dbReference type="PROSITE" id="PS51755"/>
    </source>
</evidence>
<keyword evidence="4" id="KW-0597">Phosphoprotein</keyword>
<dbReference type="SMART" id="SM00862">
    <property type="entry name" value="Trans_reg_C"/>
    <property type="match status" value="1"/>
</dbReference>
<dbReference type="InterPro" id="IPR036388">
    <property type="entry name" value="WH-like_DNA-bd_sf"/>
</dbReference>
<dbReference type="PROSITE" id="PS50110">
    <property type="entry name" value="RESPONSE_REGULATORY"/>
    <property type="match status" value="1"/>
</dbReference>
<dbReference type="InterPro" id="IPR001789">
    <property type="entry name" value="Sig_transdc_resp-reg_receiver"/>
</dbReference>
<gene>
    <name evidence="8" type="ORF">J2S15_000394</name>
</gene>
<evidence type="ECO:0000256" key="4">
    <source>
        <dbReference type="PROSITE-ProRule" id="PRU00169"/>
    </source>
</evidence>
<organism evidence="8 9">
    <name type="scientific">Breznakia pachnodae</name>
    <dbReference type="NCBI Taxonomy" id="265178"/>
    <lineage>
        <taxon>Bacteria</taxon>
        <taxon>Bacillati</taxon>
        <taxon>Bacillota</taxon>
        <taxon>Erysipelotrichia</taxon>
        <taxon>Erysipelotrichales</taxon>
        <taxon>Erysipelotrichaceae</taxon>
        <taxon>Breznakia</taxon>
    </lineage>
</organism>
<dbReference type="InterPro" id="IPR001867">
    <property type="entry name" value="OmpR/PhoB-type_DNA-bd"/>
</dbReference>
<keyword evidence="9" id="KW-1185">Reference proteome</keyword>